<keyword evidence="3" id="KW-1185">Reference proteome</keyword>
<dbReference type="Pfam" id="PF10282">
    <property type="entry name" value="Lactonase"/>
    <property type="match status" value="1"/>
</dbReference>
<dbReference type="Proteomes" id="UP000309340">
    <property type="component" value="Unassembled WGS sequence"/>
</dbReference>
<protein>
    <recommendedName>
        <fullName evidence="4">Muconate cycloisomerase 1</fullName>
    </recommendedName>
</protein>
<evidence type="ECO:0000313" key="3">
    <source>
        <dbReference type="Proteomes" id="UP000309340"/>
    </source>
</evidence>
<dbReference type="PANTHER" id="PTHR30344">
    <property type="entry name" value="6-PHOSPHOGLUCONOLACTONASE-RELATED"/>
    <property type="match status" value="1"/>
</dbReference>
<dbReference type="SUPFAM" id="SSF75011">
    <property type="entry name" value="3-carboxy-cis,cis-mucoante lactonizing enzyme"/>
    <property type="match status" value="1"/>
</dbReference>
<dbReference type="STRING" id="329884.A0A4U0XXG2"/>
<evidence type="ECO:0008006" key="4">
    <source>
        <dbReference type="Google" id="ProtNLM"/>
    </source>
</evidence>
<dbReference type="OrthoDB" id="1715191at2759"/>
<dbReference type="AlphaFoldDB" id="A0A4U0XXG2"/>
<dbReference type="InterPro" id="IPR019405">
    <property type="entry name" value="Lactonase_7-beta_prop"/>
</dbReference>
<accession>A0A4U0XXG2</accession>
<gene>
    <name evidence="2" type="ORF">B0A55_00761</name>
</gene>
<comment type="caution">
    <text evidence="2">The sequence shown here is derived from an EMBL/GenBank/DDBJ whole genome shotgun (WGS) entry which is preliminary data.</text>
</comment>
<sequence>MPADSDSPASVNRSAETAMDLIVGSFNHDLYTLRFEPPTPDSSNASLSLIRPTPTIGGHSWLALSRKKDFLYCTAWTKPQPSIAAYSVQNSGRNIQFLSAKPIKALSGYVCCDARHVYSVGGPTGEVFRIAGDGSIGDLVQELDFVDREGVNMSEGRGSVPHGDFGGLRHGAHSADLSPDGRSLYVADIGRNCIWTYSVDRKAFYGEPPLKLINKHIAPRPTDGPRHTWPHPTGKLLYSLQEHTSMVDIFSIAQDGVTLQHVQGVKVIPTDKDPKHYWADEVRLSTGPDREKPRYMFASTRGLKADTKGYVAVFRLKDDGRLEIEEALHIWETPTSGGIANAIEPAPWRKGQEEGDAMEYLALTDSEEGWVFMLSFDGKEVREVARLSLGKTEEGEVVQAATAVWL</sequence>
<name>A0A4U0XXG2_9PEZI</name>
<proteinExistence type="inferred from homology"/>
<evidence type="ECO:0000256" key="1">
    <source>
        <dbReference type="ARBA" id="ARBA00005564"/>
    </source>
</evidence>
<organism evidence="2 3">
    <name type="scientific">Friedmanniomyces simplex</name>
    <dbReference type="NCBI Taxonomy" id="329884"/>
    <lineage>
        <taxon>Eukaryota</taxon>
        <taxon>Fungi</taxon>
        <taxon>Dikarya</taxon>
        <taxon>Ascomycota</taxon>
        <taxon>Pezizomycotina</taxon>
        <taxon>Dothideomycetes</taxon>
        <taxon>Dothideomycetidae</taxon>
        <taxon>Mycosphaerellales</taxon>
        <taxon>Teratosphaeriaceae</taxon>
        <taxon>Friedmanniomyces</taxon>
    </lineage>
</organism>
<comment type="similarity">
    <text evidence="1">Belongs to the cycloisomerase 2 family.</text>
</comment>
<dbReference type="InterPro" id="IPR015943">
    <property type="entry name" value="WD40/YVTN_repeat-like_dom_sf"/>
</dbReference>
<reference evidence="2 3" key="1">
    <citation type="submission" date="2017-03" db="EMBL/GenBank/DDBJ databases">
        <title>Genomes of endolithic fungi from Antarctica.</title>
        <authorList>
            <person name="Coleine C."/>
            <person name="Masonjones S."/>
            <person name="Stajich J.E."/>
        </authorList>
    </citation>
    <scope>NUCLEOTIDE SEQUENCE [LARGE SCALE GENOMIC DNA]</scope>
    <source>
        <strain evidence="2 3">CCFEE 5184</strain>
    </source>
</reference>
<dbReference type="PANTHER" id="PTHR30344:SF4">
    <property type="entry name" value="CYCLASE, PUTATIVE (AFU_ORTHOLOGUE AFUA_6G11580)-RELATED"/>
    <property type="match status" value="1"/>
</dbReference>
<dbReference type="Gene3D" id="2.130.10.10">
    <property type="entry name" value="YVTN repeat-like/Quinoprotein amine dehydrogenase"/>
    <property type="match status" value="1"/>
</dbReference>
<dbReference type="EMBL" id="NAJQ01000029">
    <property type="protein sequence ID" value="TKA82662.1"/>
    <property type="molecule type" value="Genomic_DNA"/>
</dbReference>
<dbReference type="GO" id="GO:0017057">
    <property type="term" value="F:6-phosphogluconolactonase activity"/>
    <property type="evidence" value="ECO:0007669"/>
    <property type="project" value="TreeGrafter"/>
</dbReference>
<evidence type="ECO:0000313" key="2">
    <source>
        <dbReference type="EMBL" id="TKA82662.1"/>
    </source>
</evidence>
<dbReference type="InterPro" id="IPR050282">
    <property type="entry name" value="Cycloisomerase_2"/>
</dbReference>